<accession>A0A511R045</accession>
<proteinExistence type="predicted"/>
<name>A0A511R045_9DEIN</name>
<dbReference type="AlphaFoldDB" id="A0A511R045"/>
<evidence type="ECO:0000313" key="2">
    <source>
        <dbReference type="Proteomes" id="UP000321197"/>
    </source>
</evidence>
<sequence length="193" mass="21141">MIFLLEKAPPDPAEVAQLQALQAAGLPVTPTLVLGGLEAEFYQLGNLAEQIRRAFEGVFGARLDEEKLEKACAFAEKLLRESYLLPERADELRAALPEGPVLVRYAGEAPFGLEAGKQETLWALKRLWASRWQLDAVLLRAPELAPPETASLVQSVGDALGPDEALSARASEVLGFRVKVWTSQGRVVRVEPW</sequence>
<reference evidence="1 2" key="1">
    <citation type="submission" date="2019-07" db="EMBL/GenBank/DDBJ databases">
        <title>Whole genome shotgun sequence of Meiothermus hypogaeus NBRC 106114.</title>
        <authorList>
            <person name="Hosoyama A."/>
            <person name="Uohara A."/>
            <person name="Ohji S."/>
            <person name="Ichikawa N."/>
        </authorList>
    </citation>
    <scope>NUCLEOTIDE SEQUENCE [LARGE SCALE GENOMIC DNA]</scope>
    <source>
        <strain evidence="1 2">NBRC 106114</strain>
    </source>
</reference>
<dbReference type="Proteomes" id="UP000321197">
    <property type="component" value="Unassembled WGS sequence"/>
</dbReference>
<gene>
    <name evidence="1" type="ORF">MHY01S_05220</name>
</gene>
<dbReference type="OrthoDB" id="31902at2"/>
<comment type="caution">
    <text evidence="1">The sequence shown here is derived from an EMBL/GenBank/DDBJ whole genome shotgun (WGS) entry which is preliminary data.</text>
</comment>
<organism evidence="1 2">
    <name type="scientific">Meiothermus hypogaeus NBRC 106114</name>
    <dbReference type="NCBI Taxonomy" id="1227553"/>
    <lineage>
        <taxon>Bacteria</taxon>
        <taxon>Thermotogati</taxon>
        <taxon>Deinococcota</taxon>
        <taxon>Deinococci</taxon>
        <taxon>Thermales</taxon>
        <taxon>Thermaceae</taxon>
        <taxon>Meiothermus</taxon>
    </lineage>
</organism>
<dbReference type="EMBL" id="BJXL01000009">
    <property type="protein sequence ID" value="GEM82356.1"/>
    <property type="molecule type" value="Genomic_DNA"/>
</dbReference>
<protein>
    <submittedName>
        <fullName evidence="1">Uncharacterized protein</fullName>
    </submittedName>
</protein>
<dbReference type="RefSeq" id="WP_119341188.1">
    <property type="nucleotide sequence ID" value="NZ_BJXL01000009.1"/>
</dbReference>
<evidence type="ECO:0000313" key="1">
    <source>
        <dbReference type="EMBL" id="GEM82356.1"/>
    </source>
</evidence>